<dbReference type="HOGENOM" id="CLU_131496_13_2_6"/>
<dbReference type="Proteomes" id="UP000001947">
    <property type="component" value="Chromosome"/>
</dbReference>
<dbReference type="InterPro" id="IPR007138">
    <property type="entry name" value="ABM_dom"/>
</dbReference>
<dbReference type="InterPro" id="IPR011008">
    <property type="entry name" value="Dimeric_a/b-barrel"/>
</dbReference>
<dbReference type="eggNOG" id="COG1359">
    <property type="taxonomic scope" value="Bacteria"/>
</dbReference>
<reference evidence="2 3" key="1">
    <citation type="journal article" date="2008" name="PLoS Genet.">
        <title>Complete genome sequence of the complex carbohydrate-degrading marine bacterium, Saccharophagus degradans strain 2-40 T.</title>
        <authorList>
            <person name="Weiner R.M."/>
            <person name="Taylor L.E.II."/>
            <person name="Henrissat B."/>
            <person name="Hauser L."/>
            <person name="Land M."/>
            <person name="Coutinho P.M."/>
            <person name="Rancurel C."/>
            <person name="Saunders E.H."/>
            <person name="Longmire A.G."/>
            <person name="Zhang H."/>
            <person name="Bayer E.A."/>
            <person name="Gilbert H.J."/>
            <person name="Larimer F."/>
            <person name="Zhulin I.B."/>
            <person name="Ekborg N.A."/>
            <person name="Lamed R."/>
            <person name="Richardson P.M."/>
            <person name="Borovok I."/>
            <person name="Hutcheson S."/>
        </authorList>
    </citation>
    <scope>NUCLEOTIDE SEQUENCE [LARGE SCALE GENOMIC DNA]</scope>
    <source>
        <strain evidence="3">2-40 / ATCC 43961 / DSM 17024</strain>
    </source>
</reference>
<proteinExistence type="predicted"/>
<keyword evidence="2" id="KW-0560">Oxidoreductase</keyword>
<evidence type="ECO:0000313" key="3">
    <source>
        <dbReference type="Proteomes" id="UP000001947"/>
    </source>
</evidence>
<dbReference type="KEGG" id="sde:Sde_1646"/>
<keyword evidence="3" id="KW-1185">Reference proteome</keyword>
<keyword evidence="2" id="KW-0503">Monooxygenase</keyword>
<evidence type="ECO:0000313" key="2">
    <source>
        <dbReference type="EMBL" id="ABD80906.1"/>
    </source>
</evidence>
<dbReference type="RefSeq" id="WP_011468126.1">
    <property type="nucleotide sequence ID" value="NC_007912.1"/>
</dbReference>
<dbReference type="OrthoDB" id="9812192at2"/>
<dbReference type="AlphaFoldDB" id="Q21K73"/>
<dbReference type="Gene3D" id="3.30.70.100">
    <property type="match status" value="1"/>
</dbReference>
<gene>
    <name evidence="2" type="ordered locus">Sde_1646</name>
</gene>
<dbReference type="Pfam" id="PF03992">
    <property type="entry name" value="ABM"/>
    <property type="match status" value="1"/>
</dbReference>
<dbReference type="EMBL" id="CP000282">
    <property type="protein sequence ID" value="ABD80906.1"/>
    <property type="molecule type" value="Genomic_DNA"/>
</dbReference>
<dbReference type="SUPFAM" id="SSF54909">
    <property type="entry name" value="Dimeric alpha+beta barrel"/>
    <property type="match status" value="1"/>
</dbReference>
<dbReference type="PROSITE" id="PS51725">
    <property type="entry name" value="ABM"/>
    <property type="match status" value="1"/>
</dbReference>
<organism evidence="2 3">
    <name type="scientific">Saccharophagus degradans (strain 2-40 / ATCC 43961 / DSM 17024)</name>
    <dbReference type="NCBI Taxonomy" id="203122"/>
    <lineage>
        <taxon>Bacteria</taxon>
        <taxon>Pseudomonadati</taxon>
        <taxon>Pseudomonadota</taxon>
        <taxon>Gammaproteobacteria</taxon>
        <taxon>Cellvibrionales</taxon>
        <taxon>Cellvibrionaceae</taxon>
        <taxon>Saccharophagus</taxon>
    </lineage>
</organism>
<accession>Q21K73</accession>
<protein>
    <submittedName>
        <fullName evidence="2">Antibiotic biosynthesis monooxygenase</fullName>
    </submittedName>
</protein>
<feature type="domain" description="ABM" evidence="1">
    <location>
        <begin position="4"/>
        <end position="92"/>
    </location>
</feature>
<dbReference type="GeneID" id="98613322"/>
<sequence>MCKIILKGFIYVPVGELDAVRSALPVHIELTRKEPGCVAFDVELVLNSKNKFRVYEEFDSKASFELHQQRVKHSEWGRITKNVKRAYLIESE</sequence>
<name>Q21K73_SACD2</name>
<dbReference type="GO" id="GO:0004497">
    <property type="term" value="F:monooxygenase activity"/>
    <property type="evidence" value="ECO:0007669"/>
    <property type="project" value="UniProtKB-KW"/>
</dbReference>
<evidence type="ECO:0000259" key="1">
    <source>
        <dbReference type="PROSITE" id="PS51725"/>
    </source>
</evidence>